<evidence type="ECO:0000313" key="3">
    <source>
        <dbReference type="Proteomes" id="UP000078240"/>
    </source>
</evidence>
<evidence type="ECO:0000256" key="1">
    <source>
        <dbReference type="SAM" id="MobiDB-lite"/>
    </source>
</evidence>
<accession>A0A179GGG6</accession>
<reference evidence="2 3" key="1">
    <citation type="submission" date="2016-01" db="EMBL/GenBank/DDBJ databases">
        <title>Biosynthesis of antibiotic leucinostatins and their inhibition on Phytophthora in bio-control Purpureocillium lilacinum.</title>
        <authorList>
            <person name="Wang G."/>
            <person name="Liu Z."/>
            <person name="Lin R."/>
            <person name="Li E."/>
            <person name="Mao Z."/>
            <person name="Ling J."/>
            <person name="Yin W."/>
            <person name="Xie B."/>
        </authorList>
    </citation>
    <scope>NUCLEOTIDE SEQUENCE [LARGE SCALE GENOMIC DNA]</scope>
    <source>
        <strain evidence="2">PLBJ-1</strain>
    </source>
</reference>
<organism evidence="2 3">
    <name type="scientific">Purpureocillium lilacinum</name>
    <name type="common">Paecilomyces lilacinus</name>
    <dbReference type="NCBI Taxonomy" id="33203"/>
    <lineage>
        <taxon>Eukaryota</taxon>
        <taxon>Fungi</taxon>
        <taxon>Dikarya</taxon>
        <taxon>Ascomycota</taxon>
        <taxon>Pezizomycotina</taxon>
        <taxon>Sordariomycetes</taxon>
        <taxon>Hypocreomycetidae</taxon>
        <taxon>Hypocreales</taxon>
        <taxon>Ophiocordycipitaceae</taxon>
        <taxon>Purpureocillium</taxon>
    </lineage>
</organism>
<dbReference type="Proteomes" id="UP000078240">
    <property type="component" value="Unassembled WGS sequence"/>
</dbReference>
<comment type="caution">
    <text evidence="2">The sequence shown here is derived from an EMBL/GenBank/DDBJ whole genome shotgun (WGS) entry which is preliminary data.</text>
</comment>
<name>A0A179GGG6_PURLI</name>
<dbReference type="AlphaFoldDB" id="A0A179GGG6"/>
<feature type="compositionally biased region" description="Low complexity" evidence="1">
    <location>
        <begin position="117"/>
        <end position="134"/>
    </location>
</feature>
<sequence>MSSVMDPFYLCDTSAALDGGSVNRDFRGPLFSANPSTVAASYPYSQHHKHLQHQQAERVVHQPQLADPTCGSPDEITKTDAGADSCNNMRNARDKSNLPLIKLKRRAQNRAAKGDLGSDVTRSSTTTGGTSAPSQNCLTDLSSDDRQRHYKDHPYCRRTAPIPADRLLQPGSTWDFIVSHDLFQRRLVDVCRVAELLVSCARRDGQYSGFSVAEIVNAIEHSIAGGSCYCRKGTALRVFTEPARCNAAPGGSCSSDTPYQLTYAKRASLTKSSDTLSLSAFVRASLGAVVERSDDPRSSEPSSPALRSNTVTLLPQAMAAWKSPPTRKLFPEELQRDARLTPSRVNYVPAHPSIRRTLRSENKERGRVGMCWAFRSLSRVAVCGPSGAARVKPCGLQAFRASTLRRCTRQTPHRGTASTSQLHQGQQAECWRLRRCSASSRGHALCRSDAVDRADLEEACLEAAQRLPLAACQ</sequence>
<protein>
    <submittedName>
        <fullName evidence="2">Uncharacterized protein</fullName>
    </submittedName>
</protein>
<dbReference type="EMBL" id="LSBH01000006">
    <property type="protein sequence ID" value="OAQ76954.1"/>
    <property type="molecule type" value="Genomic_DNA"/>
</dbReference>
<evidence type="ECO:0000313" key="2">
    <source>
        <dbReference type="EMBL" id="OAQ76954.1"/>
    </source>
</evidence>
<gene>
    <name evidence="2" type="ORF">VFPBJ_07426</name>
</gene>
<proteinExistence type="predicted"/>
<feature type="region of interest" description="Disordered" evidence="1">
    <location>
        <begin position="106"/>
        <end position="145"/>
    </location>
</feature>